<gene>
    <name evidence="3" type="ORF">AVDCRST_MAG45-1286</name>
</gene>
<accession>A0A6J4SK29</accession>
<name>A0A6J4SK29_9ACTN</name>
<feature type="compositionally biased region" description="Basic and acidic residues" evidence="1">
    <location>
        <begin position="187"/>
        <end position="199"/>
    </location>
</feature>
<dbReference type="AlphaFoldDB" id="A0A6J4SK29"/>
<reference evidence="3" key="1">
    <citation type="submission" date="2020-02" db="EMBL/GenBank/DDBJ databases">
        <authorList>
            <person name="Meier V. D."/>
        </authorList>
    </citation>
    <scope>NUCLEOTIDE SEQUENCE</scope>
    <source>
        <strain evidence="3">AVDCRST_MAG45</strain>
    </source>
</reference>
<proteinExistence type="predicted"/>
<dbReference type="PANTHER" id="PTHR15535">
    <property type="entry name" value="TRANSMEMBRANE PROTEIN 2-RELATED"/>
    <property type="match status" value="1"/>
</dbReference>
<organism evidence="3">
    <name type="scientific">uncultured Solirubrobacterales bacterium</name>
    <dbReference type="NCBI Taxonomy" id="768556"/>
    <lineage>
        <taxon>Bacteria</taxon>
        <taxon>Bacillati</taxon>
        <taxon>Actinomycetota</taxon>
        <taxon>Thermoleophilia</taxon>
        <taxon>Solirubrobacterales</taxon>
        <taxon>environmental samples</taxon>
    </lineage>
</organism>
<evidence type="ECO:0000313" key="3">
    <source>
        <dbReference type="EMBL" id="CAA9500638.1"/>
    </source>
</evidence>
<dbReference type="EMBL" id="CADCVU010000109">
    <property type="protein sequence ID" value="CAA9500638.1"/>
    <property type="molecule type" value="Genomic_DNA"/>
</dbReference>
<dbReference type="InterPro" id="IPR052252">
    <property type="entry name" value="CEMIP/CEMIP2"/>
</dbReference>
<dbReference type="Pfam" id="PF24606">
    <property type="entry name" value="CEMIP_beta-hel"/>
    <property type="match status" value="1"/>
</dbReference>
<feature type="domain" description="CEMIP beta-helix" evidence="2">
    <location>
        <begin position="15"/>
        <end position="90"/>
    </location>
</feature>
<evidence type="ECO:0000256" key="1">
    <source>
        <dbReference type="SAM" id="MobiDB-lite"/>
    </source>
</evidence>
<sequence length="487" mass="52454">MKTRRPPADQRLLPSDSSPATFWVTNPDNVVRDNVAAGSDGHGFWLAFPEHPTGLFAATFPTENQAIWPRRTPLGEFSGNVAHSNGGDGLHVDSGPRPDGQTETSHHHARANPADTGSASVTTEFGRFAGYKNRHRAVWLRGTGHRLTGAVLADNAVGATFASHESFLQDSLLVGETANKGAPTQYETDRGRVGRDGRSLPRPWDSSFPIRGYEFYDGRVGAERTSFVNFQPYVTPSGQARQQSALGYNLTNHFSIHPRNFATALRFVNANRVHLPDLVVGYDGDASSVFLDTDGSVTGTAGRTVASNNPFLLGASCAPKAEWNAHVCDGDYATLSVGTGDGEPAAIKPLRLTRADGRIQTLMGSQSDSTRAHSSVLTNSRYGVEYNGATPQRARFVLSRGRDRWVQLNVSRAEGFRVTRYGCNVGDPAKYCYGAAASLAALASATKSSYWYDNRGDADPATGTLHLKLVSNGTDYEELKAEPPPAP</sequence>
<dbReference type="PANTHER" id="PTHR15535:SF17">
    <property type="entry name" value="TRANSMEMBRANE PROTEIN"/>
    <property type="match status" value="1"/>
</dbReference>
<feature type="region of interest" description="Disordered" evidence="1">
    <location>
        <begin position="181"/>
        <end position="200"/>
    </location>
</feature>
<evidence type="ECO:0000259" key="2">
    <source>
        <dbReference type="Pfam" id="PF24606"/>
    </source>
</evidence>
<dbReference type="InterPro" id="IPR055401">
    <property type="entry name" value="CEMIP_beta-hel_dom"/>
</dbReference>
<protein>
    <recommendedName>
        <fullName evidence="2">CEMIP beta-helix domain-containing protein</fullName>
    </recommendedName>
</protein>
<feature type="region of interest" description="Disordered" evidence="1">
    <location>
        <begin position="77"/>
        <end position="121"/>
    </location>
</feature>